<keyword evidence="7" id="KW-1185">Reference proteome</keyword>
<keyword evidence="1" id="KW-0805">Transcription regulation</keyword>
<dbReference type="GO" id="GO:0003700">
    <property type="term" value="F:DNA-binding transcription factor activity"/>
    <property type="evidence" value="ECO:0007669"/>
    <property type="project" value="TreeGrafter"/>
</dbReference>
<feature type="domain" description="HTH tetR-type" evidence="5">
    <location>
        <begin position="30"/>
        <end position="90"/>
    </location>
</feature>
<evidence type="ECO:0000256" key="1">
    <source>
        <dbReference type="ARBA" id="ARBA00023015"/>
    </source>
</evidence>
<gene>
    <name evidence="6" type="ORF">F4553_000982</name>
</gene>
<dbReference type="Gene3D" id="1.10.10.60">
    <property type="entry name" value="Homeodomain-like"/>
    <property type="match status" value="1"/>
</dbReference>
<dbReference type="Pfam" id="PF00440">
    <property type="entry name" value="TetR_N"/>
    <property type="match status" value="1"/>
</dbReference>
<dbReference type="EMBL" id="JACHMN010000001">
    <property type="protein sequence ID" value="MBB5867603.1"/>
    <property type="molecule type" value="Genomic_DNA"/>
</dbReference>
<dbReference type="SUPFAM" id="SSF46689">
    <property type="entry name" value="Homeodomain-like"/>
    <property type="match status" value="1"/>
</dbReference>
<dbReference type="Gene3D" id="1.10.357.10">
    <property type="entry name" value="Tetracycline Repressor, domain 2"/>
    <property type="match status" value="1"/>
</dbReference>
<evidence type="ECO:0000259" key="5">
    <source>
        <dbReference type="PROSITE" id="PS50977"/>
    </source>
</evidence>
<reference evidence="6 7" key="1">
    <citation type="submission" date="2020-08" db="EMBL/GenBank/DDBJ databases">
        <title>Sequencing the genomes of 1000 actinobacteria strains.</title>
        <authorList>
            <person name="Klenk H.-P."/>
        </authorList>
    </citation>
    <scope>NUCLEOTIDE SEQUENCE [LARGE SCALE GENOMIC DNA]</scope>
    <source>
        <strain evidence="6 7">DSM 45362</strain>
    </source>
</reference>
<dbReference type="PANTHER" id="PTHR30055:SF151">
    <property type="entry name" value="TRANSCRIPTIONAL REGULATORY PROTEIN"/>
    <property type="match status" value="1"/>
</dbReference>
<organism evidence="6 7">
    <name type="scientific">Allocatelliglobosispora scoriae</name>
    <dbReference type="NCBI Taxonomy" id="643052"/>
    <lineage>
        <taxon>Bacteria</taxon>
        <taxon>Bacillati</taxon>
        <taxon>Actinomycetota</taxon>
        <taxon>Actinomycetes</taxon>
        <taxon>Micromonosporales</taxon>
        <taxon>Micromonosporaceae</taxon>
        <taxon>Allocatelliglobosispora</taxon>
    </lineage>
</organism>
<evidence type="ECO:0000256" key="2">
    <source>
        <dbReference type="ARBA" id="ARBA00023125"/>
    </source>
</evidence>
<evidence type="ECO:0000313" key="6">
    <source>
        <dbReference type="EMBL" id="MBB5867603.1"/>
    </source>
</evidence>
<comment type="caution">
    <text evidence="6">The sequence shown here is derived from an EMBL/GenBank/DDBJ whole genome shotgun (WGS) entry which is preliminary data.</text>
</comment>
<evidence type="ECO:0000256" key="4">
    <source>
        <dbReference type="PROSITE-ProRule" id="PRU00335"/>
    </source>
</evidence>
<dbReference type="InterPro" id="IPR050109">
    <property type="entry name" value="HTH-type_TetR-like_transc_reg"/>
</dbReference>
<dbReference type="InterPro" id="IPR036271">
    <property type="entry name" value="Tet_transcr_reg_TetR-rel_C_sf"/>
</dbReference>
<dbReference type="InterPro" id="IPR001647">
    <property type="entry name" value="HTH_TetR"/>
</dbReference>
<dbReference type="PANTHER" id="PTHR30055">
    <property type="entry name" value="HTH-TYPE TRANSCRIPTIONAL REGULATOR RUTR"/>
    <property type="match status" value="1"/>
</dbReference>
<dbReference type="Proteomes" id="UP000587527">
    <property type="component" value="Unassembled WGS sequence"/>
</dbReference>
<protein>
    <submittedName>
        <fullName evidence="6">AcrR family transcriptional regulator</fullName>
    </submittedName>
</protein>
<name>A0A841BKS8_9ACTN</name>
<dbReference type="PROSITE" id="PS50977">
    <property type="entry name" value="HTH_TETR_2"/>
    <property type="match status" value="1"/>
</dbReference>
<dbReference type="GO" id="GO:0045892">
    <property type="term" value="P:negative regulation of DNA-templated transcription"/>
    <property type="evidence" value="ECO:0007669"/>
    <property type="project" value="InterPro"/>
</dbReference>
<dbReference type="AlphaFoldDB" id="A0A841BKS8"/>
<dbReference type="GO" id="GO:0000976">
    <property type="term" value="F:transcription cis-regulatory region binding"/>
    <property type="evidence" value="ECO:0007669"/>
    <property type="project" value="TreeGrafter"/>
</dbReference>
<dbReference type="InterPro" id="IPR004111">
    <property type="entry name" value="Repressor_TetR_C"/>
</dbReference>
<evidence type="ECO:0000256" key="3">
    <source>
        <dbReference type="ARBA" id="ARBA00023163"/>
    </source>
</evidence>
<evidence type="ECO:0000313" key="7">
    <source>
        <dbReference type="Proteomes" id="UP000587527"/>
    </source>
</evidence>
<keyword evidence="3" id="KW-0804">Transcription</keyword>
<feature type="DNA-binding region" description="H-T-H motif" evidence="4">
    <location>
        <begin position="53"/>
        <end position="72"/>
    </location>
</feature>
<dbReference type="SUPFAM" id="SSF48498">
    <property type="entry name" value="Tetracyclin repressor-like, C-terminal domain"/>
    <property type="match status" value="1"/>
</dbReference>
<proteinExistence type="predicted"/>
<accession>A0A841BKS8</accession>
<dbReference type="Pfam" id="PF02909">
    <property type="entry name" value="TetR_C_1"/>
    <property type="match status" value="1"/>
</dbReference>
<sequence>MSRDTGGVLRTVDLLWGKDTPRGTRGPRPGLDLEKITRAALAIADAEGINALSMQRVAGDLGYTTMSIYNYVPGKDQLIELMIDAATPPPPQPQVGDTWREELERWVRATWELYHAHPWVLKVPTLNPPLGPHQLAWFEAALQALIRSGLAGGEVLSLGLYVIGSVRGQAAMALDLTTATSAQETADIAEAMSRVITADRFPALHAVSTPSSTEEYGAAGQRLMELEFGLKLLLDGVEAYVEHRSSAAVIPHTAR</sequence>
<dbReference type="InterPro" id="IPR009057">
    <property type="entry name" value="Homeodomain-like_sf"/>
</dbReference>
<keyword evidence="2 4" id="KW-0238">DNA-binding</keyword>
<dbReference type="RefSeq" id="WP_184832542.1">
    <property type="nucleotide sequence ID" value="NZ_JACHMN010000001.1"/>
</dbReference>